<feature type="transmembrane region" description="Helical" evidence="7">
    <location>
        <begin position="121"/>
        <end position="144"/>
    </location>
</feature>
<feature type="transmembrane region" description="Helical" evidence="7">
    <location>
        <begin position="27"/>
        <end position="47"/>
    </location>
</feature>
<dbReference type="Gene3D" id="1.10.3720.10">
    <property type="entry name" value="MetI-like"/>
    <property type="match status" value="1"/>
</dbReference>
<dbReference type="RefSeq" id="WP_016914990.1">
    <property type="nucleotide sequence ID" value="NZ_BMXN01000002.1"/>
</dbReference>
<feature type="transmembrane region" description="Helical" evidence="7">
    <location>
        <begin position="207"/>
        <end position="233"/>
    </location>
</feature>
<dbReference type="PROSITE" id="PS50928">
    <property type="entry name" value="ABC_TM1"/>
    <property type="match status" value="1"/>
</dbReference>
<feature type="transmembrane region" description="Helical" evidence="7">
    <location>
        <begin position="84"/>
        <end position="109"/>
    </location>
</feature>
<name>A0A8H9IN93_9GAMM</name>
<reference evidence="10" key="1">
    <citation type="journal article" date="2019" name="Int. J. Syst. Evol. Microbiol.">
        <title>The Global Catalogue of Microorganisms (GCM) 10K type strain sequencing project: providing services to taxonomists for standard genome sequencing and annotation.</title>
        <authorList>
            <consortium name="The Broad Institute Genomics Platform"/>
            <consortium name="The Broad Institute Genome Sequencing Center for Infectious Disease"/>
            <person name="Wu L."/>
            <person name="Ma J."/>
        </authorList>
    </citation>
    <scope>NUCLEOTIDE SEQUENCE [LARGE SCALE GENOMIC DNA]</scope>
    <source>
        <strain evidence="10">KCTC 22154</strain>
    </source>
</reference>
<organism evidence="9 10">
    <name type="scientific">Vreelandella hamiltonii</name>
    <dbReference type="NCBI Taxonomy" id="502829"/>
    <lineage>
        <taxon>Bacteria</taxon>
        <taxon>Pseudomonadati</taxon>
        <taxon>Pseudomonadota</taxon>
        <taxon>Gammaproteobacteria</taxon>
        <taxon>Oceanospirillales</taxon>
        <taxon>Halomonadaceae</taxon>
        <taxon>Vreelandella</taxon>
    </lineage>
</organism>
<evidence type="ECO:0000256" key="2">
    <source>
        <dbReference type="ARBA" id="ARBA00022448"/>
    </source>
</evidence>
<feature type="transmembrane region" description="Helical" evidence="7">
    <location>
        <begin position="253"/>
        <end position="275"/>
    </location>
</feature>
<dbReference type="GO" id="GO:0071916">
    <property type="term" value="F:dipeptide transmembrane transporter activity"/>
    <property type="evidence" value="ECO:0007669"/>
    <property type="project" value="TreeGrafter"/>
</dbReference>
<evidence type="ECO:0000256" key="7">
    <source>
        <dbReference type="RuleBase" id="RU363032"/>
    </source>
</evidence>
<sequence>MMGTTSSRLPASRPLHGHTTLLSARQWWGAGLLALLLAFAWLVPWLVDADPARQQLSRILQAPSLAEPFGTDHLGRSMLARMAAAIRLSLGMALLSVATAAIPGVLLGVVAGWRGGWTDRLLGSVADACLALPGLLLVLLLAAIAPGNFWTLYVGISLVLWIEYFRVVRARTQALVTSPQIEASRLLGFGPVMLFRRHLWPELAPQVFTLAAFGAASAILAMAALGFVSVGLRPPTAELGLMMIELLPYYHEAPWAMAQPIFVLFVVVLSLNLLAGKDPR</sequence>
<comment type="caution">
    <text evidence="9">The sequence shown here is derived from an EMBL/GenBank/DDBJ whole genome shotgun (WGS) entry which is preliminary data.</text>
</comment>
<evidence type="ECO:0000256" key="1">
    <source>
        <dbReference type="ARBA" id="ARBA00004651"/>
    </source>
</evidence>
<dbReference type="InterPro" id="IPR050366">
    <property type="entry name" value="BP-dependent_transpt_permease"/>
</dbReference>
<keyword evidence="4 7" id="KW-0812">Transmembrane</keyword>
<dbReference type="CDD" id="cd06261">
    <property type="entry name" value="TM_PBP2"/>
    <property type="match status" value="1"/>
</dbReference>
<evidence type="ECO:0000256" key="3">
    <source>
        <dbReference type="ARBA" id="ARBA00022475"/>
    </source>
</evidence>
<proteinExistence type="inferred from homology"/>
<protein>
    <submittedName>
        <fullName evidence="9">ABC transporter permease</fullName>
    </submittedName>
</protein>
<evidence type="ECO:0000256" key="5">
    <source>
        <dbReference type="ARBA" id="ARBA00022989"/>
    </source>
</evidence>
<keyword evidence="3" id="KW-1003">Cell membrane</keyword>
<accession>A0A8H9IN93</accession>
<comment type="similarity">
    <text evidence="7">Belongs to the binding-protein-dependent transport system permease family.</text>
</comment>
<gene>
    <name evidence="9" type="ORF">GCM10007157_04480</name>
</gene>
<dbReference type="PANTHER" id="PTHR43386:SF1">
    <property type="entry name" value="D,D-DIPEPTIDE TRANSPORT SYSTEM PERMEASE PROTEIN DDPC-RELATED"/>
    <property type="match status" value="1"/>
</dbReference>
<dbReference type="InterPro" id="IPR035906">
    <property type="entry name" value="MetI-like_sf"/>
</dbReference>
<dbReference type="PANTHER" id="PTHR43386">
    <property type="entry name" value="OLIGOPEPTIDE TRANSPORT SYSTEM PERMEASE PROTEIN APPC"/>
    <property type="match status" value="1"/>
</dbReference>
<keyword evidence="5 7" id="KW-1133">Transmembrane helix</keyword>
<evidence type="ECO:0000259" key="8">
    <source>
        <dbReference type="PROSITE" id="PS50928"/>
    </source>
</evidence>
<evidence type="ECO:0000256" key="4">
    <source>
        <dbReference type="ARBA" id="ARBA00022692"/>
    </source>
</evidence>
<dbReference type="InterPro" id="IPR000515">
    <property type="entry name" value="MetI-like"/>
</dbReference>
<keyword evidence="10" id="KW-1185">Reference proteome</keyword>
<keyword evidence="6 7" id="KW-0472">Membrane</keyword>
<evidence type="ECO:0000313" key="10">
    <source>
        <dbReference type="Proteomes" id="UP000623776"/>
    </source>
</evidence>
<keyword evidence="2 7" id="KW-0813">Transport</keyword>
<dbReference type="Proteomes" id="UP000623776">
    <property type="component" value="Unassembled WGS sequence"/>
</dbReference>
<dbReference type="GO" id="GO:0005886">
    <property type="term" value="C:plasma membrane"/>
    <property type="evidence" value="ECO:0007669"/>
    <property type="project" value="UniProtKB-SubCell"/>
</dbReference>
<evidence type="ECO:0000313" key="9">
    <source>
        <dbReference type="EMBL" id="GHD55138.1"/>
    </source>
</evidence>
<evidence type="ECO:0000256" key="6">
    <source>
        <dbReference type="ARBA" id="ARBA00023136"/>
    </source>
</evidence>
<dbReference type="Pfam" id="PF00528">
    <property type="entry name" value="BPD_transp_1"/>
    <property type="match status" value="1"/>
</dbReference>
<dbReference type="EMBL" id="BMXN01000002">
    <property type="protein sequence ID" value="GHD55138.1"/>
    <property type="molecule type" value="Genomic_DNA"/>
</dbReference>
<dbReference type="SUPFAM" id="SSF161098">
    <property type="entry name" value="MetI-like"/>
    <property type="match status" value="1"/>
</dbReference>
<feature type="transmembrane region" description="Helical" evidence="7">
    <location>
        <begin position="150"/>
        <end position="168"/>
    </location>
</feature>
<dbReference type="AlphaFoldDB" id="A0A8H9IN93"/>
<comment type="subcellular location">
    <subcellularLocation>
        <location evidence="1 7">Cell membrane</location>
        <topology evidence="1 7">Multi-pass membrane protein</topology>
    </subcellularLocation>
</comment>
<feature type="domain" description="ABC transmembrane type-1" evidence="8">
    <location>
        <begin position="86"/>
        <end position="275"/>
    </location>
</feature>